<accession>A0A2S2CZV1</accession>
<proteinExistence type="predicted"/>
<name>A0A2S2CZV1_9PROT</name>
<dbReference type="OrthoDB" id="2389872at2"/>
<dbReference type="AlphaFoldDB" id="A0A2S2CZV1"/>
<evidence type="ECO:0000313" key="2">
    <source>
        <dbReference type="EMBL" id="AWK90044.1"/>
    </source>
</evidence>
<organism evidence="2 3">
    <name type="scientific">Azospirillum thermophilum</name>
    <dbReference type="NCBI Taxonomy" id="2202148"/>
    <lineage>
        <taxon>Bacteria</taxon>
        <taxon>Pseudomonadati</taxon>
        <taxon>Pseudomonadota</taxon>
        <taxon>Alphaproteobacteria</taxon>
        <taxon>Rhodospirillales</taxon>
        <taxon>Azospirillaceae</taxon>
        <taxon>Azospirillum</taxon>
    </lineage>
</organism>
<reference evidence="3" key="1">
    <citation type="submission" date="2018-05" db="EMBL/GenBank/DDBJ databases">
        <title>Azospirillum thermophila sp. nov., a novel isolated from hot spring.</title>
        <authorList>
            <person name="Zhao Z."/>
        </authorList>
    </citation>
    <scope>NUCLEOTIDE SEQUENCE [LARGE SCALE GENOMIC DNA]</scope>
    <source>
        <strain evidence="3">CFH 70021</strain>
        <plasmid evidence="3">unnamed3</plasmid>
    </source>
</reference>
<evidence type="ECO:0000313" key="3">
    <source>
        <dbReference type="Proteomes" id="UP000245629"/>
    </source>
</evidence>
<feature type="compositionally biased region" description="Basic residues" evidence="1">
    <location>
        <begin position="42"/>
        <end position="56"/>
    </location>
</feature>
<protein>
    <submittedName>
        <fullName evidence="2">Uncharacterized protein</fullName>
    </submittedName>
</protein>
<dbReference type="KEGG" id="azz:DEW08_29070"/>
<sequence>MSNSGHRSRAGGGTTAPECRCVGEAGRSGRRTGTPSLQRGRWAPRGRRRFPHHARRRDALAGQPEPAANMAEAIGRRFQRFGGVDVPEAPRESLRAPPAFE</sequence>
<keyword evidence="3" id="KW-1185">Reference proteome</keyword>
<feature type="region of interest" description="Disordered" evidence="1">
    <location>
        <begin position="1"/>
        <end position="66"/>
    </location>
</feature>
<gene>
    <name evidence="2" type="ORF">DEW08_29070</name>
</gene>
<dbReference type="EMBL" id="CP029358">
    <property type="protein sequence ID" value="AWK90044.1"/>
    <property type="molecule type" value="Genomic_DNA"/>
</dbReference>
<geneLocation type="plasmid" evidence="2 3">
    <name>unnamed3</name>
</geneLocation>
<keyword evidence="2" id="KW-0614">Plasmid</keyword>
<dbReference type="Proteomes" id="UP000245629">
    <property type="component" value="Plasmid unnamed3"/>
</dbReference>
<evidence type="ECO:0000256" key="1">
    <source>
        <dbReference type="SAM" id="MobiDB-lite"/>
    </source>
</evidence>